<reference evidence="1" key="1">
    <citation type="journal article" date="2020" name="Stud. Mycol.">
        <title>101 Dothideomycetes genomes: a test case for predicting lifestyles and emergence of pathogens.</title>
        <authorList>
            <person name="Haridas S."/>
            <person name="Albert R."/>
            <person name="Binder M."/>
            <person name="Bloem J."/>
            <person name="Labutti K."/>
            <person name="Salamov A."/>
            <person name="Andreopoulos B."/>
            <person name="Baker S."/>
            <person name="Barry K."/>
            <person name="Bills G."/>
            <person name="Bluhm B."/>
            <person name="Cannon C."/>
            <person name="Castanera R."/>
            <person name="Culley D."/>
            <person name="Daum C."/>
            <person name="Ezra D."/>
            <person name="Gonzalez J."/>
            <person name="Henrissat B."/>
            <person name="Kuo A."/>
            <person name="Liang C."/>
            <person name="Lipzen A."/>
            <person name="Lutzoni F."/>
            <person name="Magnuson J."/>
            <person name="Mondo S."/>
            <person name="Nolan M."/>
            <person name="Ohm R."/>
            <person name="Pangilinan J."/>
            <person name="Park H.-J."/>
            <person name="Ramirez L."/>
            <person name="Alfaro M."/>
            <person name="Sun H."/>
            <person name="Tritt A."/>
            <person name="Yoshinaga Y."/>
            <person name="Zwiers L.-H."/>
            <person name="Turgeon B."/>
            <person name="Goodwin S."/>
            <person name="Spatafora J."/>
            <person name="Crous P."/>
            <person name="Grigoriev I."/>
        </authorList>
    </citation>
    <scope>NUCLEOTIDE SEQUENCE</scope>
    <source>
        <strain evidence="1">CBS 525.71</strain>
    </source>
</reference>
<accession>A0ACB6RT44</accession>
<sequence length="232" mass="26710">MSAFRTSFNRHDPETILTYPWTFLSGRSDEQKALIAQPNDYSKAKSVVRFHPAHRLVIIEQTGMFSFAVRTQRTETIQDKIPARTVKDLKIIAYPMAPVDLRRQLVAEVNDYRVRDVSFFSPPDHDQPALDIHDYIGSRLLVKELQRCGANLKALVFSVADIETGSVTEEALVEFVRSCRDLRALSLHYRPKDQTPANHMREVDYNDYVDYLNAQLNIPTRDMKLPTDTVQE</sequence>
<gene>
    <name evidence="1" type="ORF">BU25DRAFT_460731</name>
</gene>
<evidence type="ECO:0000313" key="1">
    <source>
        <dbReference type="EMBL" id="KAF2624898.1"/>
    </source>
</evidence>
<keyword evidence="2" id="KW-1185">Reference proteome</keyword>
<name>A0ACB6RT44_9PLEO</name>
<proteinExistence type="predicted"/>
<protein>
    <submittedName>
        <fullName evidence="1">Uncharacterized protein</fullName>
    </submittedName>
</protein>
<evidence type="ECO:0000313" key="2">
    <source>
        <dbReference type="Proteomes" id="UP000799754"/>
    </source>
</evidence>
<dbReference type="Proteomes" id="UP000799754">
    <property type="component" value="Unassembled WGS sequence"/>
</dbReference>
<organism evidence="1 2">
    <name type="scientific">Macroventuria anomochaeta</name>
    <dbReference type="NCBI Taxonomy" id="301207"/>
    <lineage>
        <taxon>Eukaryota</taxon>
        <taxon>Fungi</taxon>
        <taxon>Dikarya</taxon>
        <taxon>Ascomycota</taxon>
        <taxon>Pezizomycotina</taxon>
        <taxon>Dothideomycetes</taxon>
        <taxon>Pleosporomycetidae</taxon>
        <taxon>Pleosporales</taxon>
        <taxon>Pleosporineae</taxon>
        <taxon>Didymellaceae</taxon>
        <taxon>Macroventuria</taxon>
    </lineage>
</organism>
<comment type="caution">
    <text evidence="1">The sequence shown here is derived from an EMBL/GenBank/DDBJ whole genome shotgun (WGS) entry which is preliminary data.</text>
</comment>
<dbReference type="EMBL" id="MU006728">
    <property type="protein sequence ID" value="KAF2624898.1"/>
    <property type="molecule type" value="Genomic_DNA"/>
</dbReference>